<keyword evidence="4" id="KW-1185">Reference proteome</keyword>
<dbReference type="CDD" id="cd00838">
    <property type="entry name" value="MPP_superfamily"/>
    <property type="match status" value="1"/>
</dbReference>
<dbReference type="InterPro" id="IPR004843">
    <property type="entry name" value="Calcineurin-like_PHP"/>
</dbReference>
<protein>
    <recommendedName>
        <fullName evidence="2">Calcineurin-like phosphoesterase domain-containing protein</fullName>
    </recommendedName>
</protein>
<dbReference type="Proteomes" id="UP000242765">
    <property type="component" value="Unassembled WGS sequence"/>
</dbReference>
<feature type="signal peptide" evidence="1">
    <location>
        <begin position="1"/>
        <end position="22"/>
    </location>
</feature>
<reference evidence="3 4" key="1">
    <citation type="submission" date="2017-04" db="EMBL/GenBank/DDBJ databases">
        <title>High diversity of culturable Acinetobacter species in natural soil and water ecosystems.</title>
        <authorList>
            <person name="Nemec A."/>
            <person name="Radolfova-Krizova L."/>
        </authorList>
    </citation>
    <scope>NUCLEOTIDE SEQUENCE [LARGE SCALE GENOMIC DNA]</scope>
    <source>
        <strain evidence="3 4">ANC 4999</strain>
    </source>
</reference>
<proteinExistence type="predicted"/>
<feature type="chain" id="PRO_5013073572" description="Calcineurin-like phosphoesterase domain-containing protein" evidence="1">
    <location>
        <begin position="23"/>
        <end position="223"/>
    </location>
</feature>
<organism evidence="3 4">
    <name type="scientific">Acinetobacter silvestris</name>
    <dbReference type="NCBI Taxonomy" id="1977882"/>
    <lineage>
        <taxon>Bacteria</taxon>
        <taxon>Pseudomonadati</taxon>
        <taxon>Pseudomonadota</taxon>
        <taxon>Gammaproteobacteria</taxon>
        <taxon>Moraxellales</taxon>
        <taxon>Moraxellaceae</taxon>
        <taxon>Acinetobacter</taxon>
    </lineage>
</organism>
<dbReference type="GO" id="GO:0016787">
    <property type="term" value="F:hydrolase activity"/>
    <property type="evidence" value="ECO:0007669"/>
    <property type="project" value="InterPro"/>
</dbReference>
<dbReference type="Gene3D" id="3.60.21.10">
    <property type="match status" value="1"/>
</dbReference>
<comment type="caution">
    <text evidence="3">The sequence shown here is derived from an EMBL/GenBank/DDBJ whole genome shotgun (WGS) entry which is preliminary data.</text>
</comment>
<evidence type="ECO:0000313" key="3">
    <source>
        <dbReference type="EMBL" id="OTG66406.1"/>
    </source>
</evidence>
<feature type="domain" description="Calcineurin-like phosphoesterase" evidence="2">
    <location>
        <begin position="26"/>
        <end position="132"/>
    </location>
</feature>
<dbReference type="Pfam" id="PF00149">
    <property type="entry name" value="Metallophos"/>
    <property type="match status" value="1"/>
</dbReference>
<name>A0A1Y3CGZ5_9GAMM</name>
<dbReference type="OrthoDB" id="8055872at2"/>
<evidence type="ECO:0000256" key="1">
    <source>
        <dbReference type="SAM" id="SignalP"/>
    </source>
</evidence>
<accession>A0A1Y3CGZ5</accession>
<gene>
    <name evidence="3" type="ORF">B9T28_03880</name>
</gene>
<evidence type="ECO:0000313" key="4">
    <source>
        <dbReference type="Proteomes" id="UP000242765"/>
    </source>
</evidence>
<dbReference type="InterPro" id="IPR029052">
    <property type="entry name" value="Metallo-depent_PP-like"/>
</dbReference>
<dbReference type="AlphaFoldDB" id="A0A1Y3CGZ5"/>
<dbReference type="SUPFAM" id="SSF56300">
    <property type="entry name" value="Metallo-dependent phosphatases"/>
    <property type="match status" value="1"/>
</dbReference>
<dbReference type="RefSeq" id="WP_086202650.1">
    <property type="nucleotide sequence ID" value="NZ_NEGB01000002.1"/>
</dbReference>
<dbReference type="EMBL" id="NEGB01000002">
    <property type="protein sequence ID" value="OTG66406.1"/>
    <property type="molecule type" value="Genomic_DNA"/>
</dbReference>
<evidence type="ECO:0000259" key="2">
    <source>
        <dbReference type="Pfam" id="PF00149"/>
    </source>
</evidence>
<keyword evidence="1" id="KW-0732">Signal</keyword>
<sequence length="223" mass="24705">MKKLLATLILSSLYVSTQTSHAEKFTLAIIGDPQFDWSCSSEGTSSAENSDYCKNKGNVKNEAEDSNNKAITEIKKIKDVKDNNYKGLIINGDLTAFGHTPQRKRFQDFYDIRDPKIMIYPALGNHDYQNNINDCGAKGTQDRNNCAGGMMHLMADWILGYKGLGKNEKPVICNKNIKSCDISAFNKNPAQTTGNRNVTGRSIILDNASKELNTLAKNSIRTS</sequence>